<sequence length="65" mass="7587">MDGGSWAMSRAVADDTVARTRRGERWRHHWKKPAITKTMSCLFVPHERPRLMFRHCVDLAACEYG</sequence>
<organism evidence="1">
    <name type="scientific">uncultured Thermomicrobiales bacterium</name>
    <dbReference type="NCBI Taxonomy" id="1645740"/>
    <lineage>
        <taxon>Bacteria</taxon>
        <taxon>Pseudomonadati</taxon>
        <taxon>Thermomicrobiota</taxon>
        <taxon>Thermomicrobia</taxon>
        <taxon>Thermomicrobiales</taxon>
        <taxon>environmental samples</taxon>
    </lineage>
</organism>
<gene>
    <name evidence="1" type="ORF">AVDCRST_MAG87-2946</name>
</gene>
<name>A0A6J4VE85_9BACT</name>
<protein>
    <submittedName>
        <fullName evidence="1">Uncharacterized protein</fullName>
    </submittedName>
</protein>
<reference evidence="1" key="1">
    <citation type="submission" date="2020-02" db="EMBL/GenBank/DDBJ databases">
        <authorList>
            <person name="Meier V. D."/>
        </authorList>
    </citation>
    <scope>NUCLEOTIDE SEQUENCE</scope>
    <source>
        <strain evidence="1">AVDCRST_MAG87</strain>
    </source>
</reference>
<proteinExistence type="predicted"/>
<dbReference type="EMBL" id="CADCWJ010000653">
    <property type="protein sequence ID" value="CAA9576881.1"/>
    <property type="molecule type" value="Genomic_DNA"/>
</dbReference>
<evidence type="ECO:0000313" key="1">
    <source>
        <dbReference type="EMBL" id="CAA9576881.1"/>
    </source>
</evidence>
<dbReference type="AlphaFoldDB" id="A0A6J4VE85"/>
<accession>A0A6J4VE85</accession>